<keyword evidence="5 6" id="KW-0472">Membrane</keyword>
<accession>A0A380WRQ2</accession>
<feature type="transmembrane region" description="Helical" evidence="6">
    <location>
        <begin position="179"/>
        <end position="196"/>
    </location>
</feature>
<proteinExistence type="predicted"/>
<dbReference type="PANTHER" id="PTHR33545">
    <property type="entry name" value="UPF0750 MEMBRANE PROTEIN YITT-RELATED"/>
    <property type="match status" value="1"/>
</dbReference>
<sequence>MTNISNSDALPHRQYEDVLALLTGTMMVALGLVLYTNAGLITGSSAGLALLVQYATGYGFGAIFFVINLPFYYLAVKRMGWPFALRTFAAVALISLLSRLMPDWIGIGHLNPLYAAIAGGGLMGMGLLVLFRHRAGLGGFNILALYLQDNHGIRAGYFQLAVDLVILVVSLFYLELDKVALSVLGAAVLNLIIAINHRPGRYVGMS</sequence>
<evidence type="ECO:0000313" key="8">
    <source>
        <dbReference type="Proteomes" id="UP000254701"/>
    </source>
</evidence>
<evidence type="ECO:0000256" key="6">
    <source>
        <dbReference type="SAM" id="Phobius"/>
    </source>
</evidence>
<dbReference type="RefSeq" id="WP_115732956.1">
    <property type="nucleotide sequence ID" value="NZ_BAAAVY010000037.1"/>
</dbReference>
<keyword evidence="4 6" id="KW-1133">Transmembrane helix</keyword>
<feature type="transmembrane region" description="Helical" evidence="6">
    <location>
        <begin position="18"/>
        <end position="38"/>
    </location>
</feature>
<evidence type="ECO:0000256" key="5">
    <source>
        <dbReference type="ARBA" id="ARBA00023136"/>
    </source>
</evidence>
<evidence type="ECO:0000313" key="7">
    <source>
        <dbReference type="EMBL" id="SUU91022.1"/>
    </source>
</evidence>
<dbReference type="EMBL" id="UFSM01000001">
    <property type="protein sequence ID" value="SUU91022.1"/>
    <property type="molecule type" value="Genomic_DNA"/>
</dbReference>
<dbReference type="InterPro" id="IPR003740">
    <property type="entry name" value="YitT"/>
</dbReference>
<feature type="transmembrane region" description="Helical" evidence="6">
    <location>
        <begin position="58"/>
        <end position="76"/>
    </location>
</feature>
<dbReference type="AlphaFoldDB" id="A0A380WRQ2"/>
<dbReference type="InterPro" id="IPR051461">
    <property type="entry name" value="UPF0750_membrane"/>
</dbReference>
<dbReference type="GO" id="GO:0005886">
    <property type="term" value="C:plasma membrane"/>
    <property type="evidence" value="ECO:0007669"/>
    <property type="project" value="UniProtKB-SubCell"/>
</dbReference>
<dbReference type="Pfam" id="PF02588">
    <property type="entry name" value="YitT_membrane"/>
    <property type="match status" value="1"/>
</dbReference>
<feature type="transmembrane region" description="Helical" evidence="6">
    <location>
        <begin position="83"/>
        <end position="101"/>
    </location>
</feature>
<evidence type="ECO:0000256" key="1">
    <source>
        <dbReference type="ARBA" id="ARBA00004651"/>
    </source>
</evidence>
<evidence type="ECO:0000256" key="2">
    <source>
        <dbReference type="ARBA" id="ARBA00022475"/>
    </source>
</evidence>
<dbReference type="OrthoDB" id="3296441at2"/>
<gene>
    <name evidence="7" type="ORF">NCTC10684_04283</name>
</gene>
<reference evidence="7 8" key="1">
    <citation type="submission" date="2018-06" db="EMBL/GenBank/DDBJ databases">
        <authorList>
            <consortium name="Pathogen Informatics"/>
            <person name="Doyle S."/>
        </authorList>
    </citation>
    <scope>NUCLEOTIDE SEQUENCE [LARGE SCALE GENOMIC DNA]</scope>
    <source>
        <strain evidence="7 8">NCTC10684</strain>
    </source>
</reference>
<dbReference type="PANTHER" id="PTHR33545:SF5">
    <property type="entry name" value="UPF0750 MEMBRANE PROTEIN YITT"/>
    <property type="match status" value="1"/>
</dbReference>
<feature type="transmembrane region" description="Helical" evidence="6">
    <location>
        <begin position="113"/>
        <end position="131"/>
    </location>
</feature>
<protein>
    <submittedName>
        <fullName evidence="7">Uncharacterized BCR, YitT family COG1284</fullName>
    </submittedName>
</protein>
<evidence type="ECO:0000256" key="4">
    <source>
        <dbReference type="ARBA" id="ARBA00022989"/>
    </source>
</evidence>
<name>A0A380WRQ2_AMIAI</name>
<comment type="subcellular location">
    <subcellularLocation>
        <location evidence="1">Cell membrane</location>
        <topology evidence="1">Multi-pass membrane protein</topology>
    </subcellularLocation>
</comment>
<keyword evidence="2" id="KW-1003">Cell membrane</keyword>
<evidence type="ECO:0000256" key="3">
    <source>
        <dbReference type="ARBA" id="ARBA00022692"/>
    </source>
</evidence>
<dbReference type="Proteomes" id="UP000254701">
    <property type="component" value="Unassembled WGS sequence"/>
</dbReference>
<feature type="transmembrane region" description="Helical" evidence="6">
    <location>
        <begin position="152"/>
        <end position="173"/>
    </location>
</feature>
<keyword evidence="3 6" id="KW-0812">Transmembrane</keyword>
<organism evidence="7 8">
    <name type="scientific">Aminobacter aminovorans</name>
    <name type="common">Chelatobacter heintzii</name>
    <dbReference type="NCBI Taxonomy" id="83263"/>
    <lineage>
        <taxon>Bacteria</taxon>
        <taxon>Pseudomonadati</taxon>
        <taxon>Pseudomonadota</taxon>
        <taxon>Alphaproteobacteria</taxon>
        <taxon>Hyphomicrobiales</taxon>
        <taxon>Phyllobacteriaceae</taxon>
        <taxon>Aminobacter</taxon>
    </lineage>
</organism>